<sequence length="87" mass="9739">MKRYEVLESLDSITGMTDEDIKINPVFIRETAIAAYSLIKQKYQVAKQIPQKVVKIEGVSSQACPVCKSNVNGKYCSYCGQRLSYGL</sequence>
<name>A0ABU5C7V3_9BACI</name>
<evidence type="ECO:0008006" key="3">
    <source>
        <dbReference type="Google" id="ProtNLM"/>
    </source>
</evidence>
<keyword evidence="2" id="KW-1185">Reference proteome</keyword>
<proteinExistence type="predicted"/>
<evidence type="ECO:0000313" key="1">
    <source>
        <dbReference type="EMBL" id="MDY0395393.1"/>
    </source>
</evidence>
<dbReference type="Proteomes" id="UP001281447">
    <property type="component" value="Unassembled WGS sequence"/>
</dbReference>
<comment type="caution">
    <text evidence="1">The sequence shown here is derived from an EMBL/GenBank/DDBJ whole genome shotgun (WGS) entry which is preliminary data.</text>
</comment>
<accession>A0ABU5C7V3</accession>
<dbReference type="EMBL" id="JAWDIP010000003">
    <property type="protein sequence ID" value="MDY0395393.1"/>
    <property type="molecule type" value="Genomic_DNA"/>
</dbReference>
<organism evidence="1 2">
    <name type="scientific">Tigheibacillus halophilus</name>
    <dbReference type="NCBI Taxonomy" id="361280"/>
    <lineage>
        <taxon>Bacteria</taxon>
        <taxon>Bacillati</taxon>
        <taxon>Bacillota</taxon>
        <taxon>Bacilli</taxon>
        <taxon>Bacillales</taxon>
        <taxon>Bacillaceae</taxon>
        <taxon>Tigheibacillus</taxon>
    </lineage>
</organism>
<protein>
    <recommendedName>
        <fullName evidence="3">Zinc ribbon domain-containing protein</fullName>
    </recommendedName>
</protein>
<evidence type="ECO:0000313" key="2">
    <source>
        <dbReference type="Proteomes" id="UP001281447"/>
    </source>
</evidence>
<gene>
    <name evidence="1" type="ORF">RWE15_14325</name>
</gene>
<reference evidence="1 2" key="1">
    <citation type="submission" date="2023-10" db="EMBL/GenBank/DDBJ databases">
        <title>Virgibacillus halophilus 5B73C genome.</title>
        <authorList>
            <person name="Miliotis G."/>
            <person name="Sengupta P."/>
            <person name="Hameed A."/>
            <person name="Chuvochina M."/>
            <person name="Mcdonagh F."/>
            <person name="Simpson A.C."/>
            <person name="Singh N.K."/>
            <person name="Rekha P.D."/>
            <person name="Raman K."/>
            <person name="Hugenholtz P."/>
            <person name="Venkateswaran K."/>
        </authorList>
    </citation>
    <scope>NUCLEOTIDE SEQUENCE [LARGE SCALE GENOMIC DNA]</scope>
    <source>
        <strain evidence="1 2">5B73C</strain>
    </source>
</reference>
<dbReference type="RefSeq" id="WP_390356351.1">
    <property type="nucleotide sequence ID" value="NZ_JBHUIZ010000012.1"/>
</dbReference>